<protein>
    <submittedName>
        <fullName evidence="1">Uncharacterized protein</fullName>
    </submittedName>
</protein>
<gene>
    <name evidence="1" type="ORF">DEJ50_09885</name>
</gene>
<dbReference type="AlphaFoldDB" id="A0A5P2CYW5"/>
<evidence type="ECO:0000313" key="2">
    <source>
        <dbReference type="Proteomes" id="UP000325211"/>
    </source>
</evidence>
<accession>A0A5P2CYW5</accession>
<evidence type="ECO:0000313" key="1">
    <source>
        <dbReference type="EMBL" id="QES48076.1"/>
    </source>
</evidence>
<organism evidence="1 2">
    <name type="scientific">Streptomyces venezuelae</name>
    <dbReference type="NCBI Taxonomy" id="54571"/>
    <lineage>
        <taxon>Bacteria</taxon>
        <taxon>Bacillati</taxon>
        <taxon>Actinomycetota</taxon>
        <taxon>Actinomycetes</taxon>
        <taxon>Kitasatosporales</taxon>
        <taxon>Streptomycetaceae</taxon>
        <taxon>Streptomyces</taxon>
    </lineage>
</organism>
<dbReference type="EMBL" id="CP029190">
    <property type="protein sequence ID" value="QES48076.1"/>
    <property type="molecule type" value="Genomic_DNA"/>
</dbReference>
<reference evidence="1 2" key="1">
    <citation type="submission" date="2018-05" db="EMBL/GenBank/DDBJ databases">
        <title>Streptomyces venezuelae.</title>
        <authorList>
            <person name="Kim W."/>
            <person name="Lee N."/>
            <person name="Cho B.-K."/>
        </authorList>
    </citation>
    <scope>NUCLEOTIDE SEQUENCE [LARGE SCALE GENOMIC DNA]</scope>
    <source>
        <strain evidence="1 2">ATCC 21782</strain>
    </source>
</reference>
<proteinExistence type="predicted"/>
<sequence>MAEVARAWEGSAALRQWREGFHPLQDLIRVPDGAFRNAEDKRAYLERNFTLRTELPSAAPPPGRITWSDGSSLPVTPLSAPDTYRLVDRDPDRAGGLVVTAARLGELTLDTSRGPARVPAWLFTLEGYGTPLARVAVGPDRLPAPPIGPASEYAHGSGSLSGHTAASPEAARFTVIAARGSCEEVGIEVLEGADTVVLAAGTRPRGRSGDVCDAALRTEEVPVELSRPLGSRILLDAASGAPVPFYSGAGPR</sequence>
<name>A0A5P2CYW5_STRVZ</name>
<dbReference type="Proteomes" id="UP000325211">
    <property type="component" value="Chromosome"/>
</dbReference>